<protein>
    <recommendedName>
        <fullName evidence="3">Collagen triple helix repeat-containing protein</fullName>
    </recommendedName>
</protein>
<dbReference type="RefSeq" id="WP_171689089.1">
    <property type="nucleotide sequence ID" value="NZ_WHOC01000045.1"/>
</dbReference>
<accession>A0ABX1YXB0</accession>
<gene>
    <name evidence="1" type="ORF">GC102_08285</name>
</gene>
<dbReference type="Proteomes" id="UP000658690">
    <property type="component" value="Unassembled WGS sequence"/>
</dbReference>
<dbReference type="EMBL" id="WHOC01000045">
    <property type="protein sequence ID" value="NOU85770.1"/>
    <property type="molecule type" value="Genomic_DNA"/>
</dbReference>
<evidence type="ECO:0000313" key="2">
    <source>
        <dbReference type="Proteomes" id="UP000658690"/>
    </source>
</evidence>
<reference evidence="1 2" key="1">
    <citation type="submission" date="2019-10" db="EMBL/GenBank/DDBJ databases">
        <title>Description of Paenibacillus choica sp. nov.</title>
        <authorList>
            <person name="Carlier A."/>
            <person name="Qi S."/>
        </authorList>
    </citation>
    <scope>NUCLEOTIDE SEQUENCE [LARGE SCALE GENOMIC DNA]</scope>
    <source>
        <strain evidence="1 2">LMG 31460</strain>
    </source>
</reference>
<sequence length="273" mass="28551">MMALARRRTLSSVDNDMQALRRDVKKLEQPITSDRLGRRAVTSRELAQRSVNGSKIARRAITLDKLAPSVVNNITSNIVQLIGASALNVAAAASQAGDAAGPQGPIGLQGPAGVQGLTGPQGEEGPTGMPGPSGIVDVRFAGSNTPVPFIIIQGSGDATTELILPPITLLTNQMVKLDAFANINFIIVQNYSVDSAISRNQGDIVTTDHAVMIQNQGQPFFPQAAVTTSLTWVDNPGPGTYNYSFTITGSANGITDASINSRGLTAMVITVTQ</sequence>
<keyword evidence="2" id="KW-1185">Reference proteome</keyword>
<comment type="caution">
    <text evidence="1">The sequence shown here is derived from an EMBL/GenBank/DDBJ whole genome shotgun (WGS) entry which is preliminary data.</text>
</comment>
<name>A0ABX1YXB0_9BACL</name>
<organism evidence="1 2">
    <name type="scientific">Paenibacillus germinis</name>
    <dbReference type="NCBI Taxonomy" id="2654979"/>
    <lineage>
        <taxon>Bacteria</taxon>
        <taxon>Bacillati</taxon>
        <taxon>Bacillota</taxon>
        <taxon>Bacilli</taxon>
        <taxon>Bacillales</taxon>
        <taxon>Paenibacillaceae</taxon>
        <taxon>Paenibacillus</taxon>
    </lineage>
</organism>
<evidence type="ECO:0000313" key="1">
    <source>
        <dbReference type="EMBL" id="NOU85770.1"/>
    </source>
</evidence>
<proteinExistence type="predicted"/>
<evidence type="ECO:0008006" key="3">
    <source>
        <dbReference type="Google" id="ProtNLM"/>
    </source>
</evidence>